<protein>
    <submittedName>
        <fullName evidence="2">Putative serine/threonine protein kinase</fullName>
    </submittedName>
</protein>
<name>A0A1R3HGV3_COCAP</name>
<keyword evidence="2" id="KW-0418">Kinase</keyword>
<dbReference type="EMBL" id="AWWV01011989">
    <property type="protein sequence ID" value="OMO69596.1"/>
    <property type="molecule type" value="Genomic_DNA"/>
</dbReference>
<keyword evidence="3" id="KW-1185">Reference proteome</keyword>
<proteinExistence type="predicted"/>
<evidence type="ECO:0000313" key="3">
    <source>
        <dbReference type="Proteomes" id="UP000188268"/>
    </source>
</evidence>
<dbReference type="Gramene" id="OMO69596">
    <property type="protein sequence ID" value="OMO69596"/>
    <property type="gene ID" value="CCACVL1_19389"/>
</dbReference>
<organism evidence="2 3">
    <name type="scientific">Corchorus capsularis</name>
    <name type="common">Jute</name>
    <dbReference type="NCBI Taxonomy" id="210143"/>
    <lineage>
        <taxon>Eukaryota</taxon>
        <taxon>Viridiplantae</taxon>
        <taxon>Streptophyta</taxon>
        <taxon>Embryophyta</taxon>
        <taxon>Tracheophyta</taxon>
        <taxon>Spermatophyta</taxon>
        <taxon>Magnoliopsida</taxon>
        <taxon>eudicotyledons</taxon>
        <taxon>Gunneridae</taxon>
        <taxon>Pentapetalae</taxon>
        <taxon>rosids</taxon>
        <taxon>malvids</taxon>
        <taxon>Malvales</taxon>
        <taxon>Malvaceae</taxon>
        <taxon>Grewioideae</taxon>
        <taxon>Apeibeae</taxon>
        <taxon>Corchorus</taxon>
    </lineage>
</organism>
<feature type="compositionally biased region" description="Low complexity" evidence="1">
    <location>
        <begin position="14"/>
        <end position="26"/>
    </location>
</feature>
<sequence length="56" mass="5805">METELPGMPGKFGPGPVEPVGVGSSSKRMVGGTGTDMKSGGRFLASSPTLQRFDYN</sequence>
<feature type="region of interest" description="Disordered" evidence="1">
    <location>
        <begin position="1"/>
        <end position="56"/>
    </location>
</feature>
<dbReference type="GO" id="GO:0004674">
    <property type="term" value="F:protein serine/threonine kinase activity"/>
    <property type="evidence" value="ECO:0007669"/>
    <property type="project" value="UniProtKB-KW"/>
</dbReference>
<dbReference type="AlphaFoldDB" id="A0A1R3HGV3"/>
<keyword evidence="2" id="KW-0723">Serine/threonine-protein kinase</keyword>
<evidence type="ECO:0000256" key="1">
    <source>
        <dbReference type="SAM" id="MobiDB-lite"/>
    </source>
</evidence>
<gene>
    <name evidence="2" type="ORF">CCACVL1_19389</name>
</gene>
<evidence type="ECO:0000313" key="2">
    <source>
        <dbReference type="EMBL" id="OMO69596.1"/>
    </source>
</evidence>
<dbReference type="Proteomes" id="UP000188268">
    <property type="component" value="Unassembled WGS sequence"/>
</dbReference>
<keyword evidence="2" id="KW-0808">Transferase</keyword>
<reference evidence="2 3" key="1">
    <citation type="submission" date="2013-09" db="EMBL/GenBank/DDBJ databases">
        <title>Corchorus capsularis genome sequencing.</title>
        <authorList>
            <person name="Alam M."/>
            <person name="Haque M.S."/>
            <person name="Islam M.S."/>
            <person name="Emdad E.M."/>
            <person name="Islam M.M."/>
            <person name="Ahmed B."/>
            <person name="Halim A."/>
            <person name="Hossen Q.M.M."/>
            <person name="Hossain M.Z."/>
            <person name="Ahmed R."/>
            <person name="Khan M.M."/>
            <person name="Islam R."/>
            <person name="Rashid M.M."/>
            <person name="Khan S.A."/>
            <person name="Rahman M.S."/>
            <person name="Alam M."/>
        </authorList>
    </citation>
    <scope>NUCLEOTIDE SEQUENCE [LARGE SCALE GENOMIC DNA]</scope>
    <source>
        <strain evidence="3">cv. CVL-1</strain>
        <tissue evidence="2">Whole seedling</tissue>
    </source>
</reference>
<accession>A0A1R3HGV3</accession>
<comment type="caution">
    <text evidence="2">The sequence shown here is derived from an EMBL/GenBank/DDBJ whole genome shotgun (WGS) entry which is preliminary data.</text>
</comment>